<keyword evidence="10" id="KW-0732">Signal</keyword>
<dbReference type="EMBL" id="BAABHA010000010">
    <property type="protein sequence ID" value="GAA4386070.1"/>
    <property type="molecule type" value="Genomic_DNA"/>
</dbReference>
<keyword evidence="9" id="KW-0472">Membrane</keyword>
<accession>A0ABP8J6R0</accession>
<evidence type="ECO:0000256" key="6">
    <source>
        <dbReference type="ARBA" id="ARBA00022692"/>
    </source>
</evidence>
<evidence type="ECO:0000256" key="3">
    <source>
        <dbReference type="ARBA" id="ARBA00022448"/>
    </source>
</evidence>
<dbReference type="Proteomes" id="UP001500454">
    <property type="component" value="Unassembled WGS sequence"/>
</dbReference>
<comment type="subcellular location">
    <subcellularLocation>
        <location evidence="1">Cell inner membrane</location>
        <topology evidence="1">Single-pass membrane protein</topology>
        <orientation evidence="1">Periplasmic side</orientation>
    </subcellularLocation>
</comment>
<keyword evidence="13" id="KW-1185">Reference proteome</keyword>
<dbReference type="Gene3D" id="3.30.1150.10">
    <property type="match status" value="1"/>
</dbReference>
<sequence>MKALLPFALSLAALGAQAQQSVLTPCIDDSMVLYLDEDLVQVPMAKAYYTQVLKPTNGAPKAPAVTLTFFPDGQLYSEVTYANNTRRVQQGPARSFYPNGLLRLSYTADDGQTDGYLRTYYPDGSPKRNDLYDHGRLIKGQYFAPDGQLVEPHVPFRQDPAFPGGNEALVAHLSNHLRYPSGALRDAAEGQVLVAFTVTARGNVDEVRVQQGINPDLDAAAVAAVRTLPAFTPGRADGERIPVTMLVPISFKAPGAVKALRRLGL</sequence>
<reference evidence="13" key="1">
    <citation type="journal article" date="2019" name="Int. J. Syst. Evol. Microbiol.">
        <title>The Global Catalogue of Microorganisms (GCM) 10K type strain sequencing project: providing services to taxonomists for standard genome sequencing and annotation.</title>
        <authorList>
            <consortium name="The Broad Institute Genomics Platform"/>
            <consortium name="The Broad Institute Genome Sequencing Center for Infectious Disease"/>
            <person name="Wu L."/>
            <person name="Ma J."/>
        </authorList>
    </citation>
    <scope>NUCLEOTIDE SEQUENCE [LARGE SCALE GENOMIC DNA]</scope>
    <source>
        <strain evidence="13">JCM 17924</strain>
    </source>
</reference>
<keyword evidence="5" id="KW-0997">Cell inner membrane</keyword>
<feature type="signal peptide" evidence="10">
    <location>
        <begin position="1"/>
        <end position="18"/>
    </location>
</feature>
<evidence type="ECO:0000256" key="1">
    <source>
        <dbReference type="ARBA" id="ARBA00004383"/>
    </source>
</evidence>
<dbReference type="InterPro" id="IPR051045">
    <property type="entry name" value="TonB-dependent_transducer"/>
</dbReference>
<keyword evidence="8" id="KW-1133">Transmembrane helix</keyword>
<keyword evidence="4" id="KW-1003">Cell membrane</keyword>
<organism evidence="12 13">
    <name type="scientific">Hymenobacter koreensis</name>
    <dbReference type="NCBI Taxonomy" id="1084523"/>
    <lineage>
        <taxon>Bacteria</taxon>
        <taxon>Pseudomonadati</taxon>
        <taxon>Bacteroidota</taxon>
        <taxon>Cytophagia</taxon>
        <taxon>Cytophagales</taxon>
        <taxon>Hymenobacteraceae</taxon>
        <taxon>Hymenobacter</taxon>
    </lineage>
</organism>
<evidence type="ECO:0000256" key="8">
    <source>
        <dbReference type="ARBA" id="ARBA00022989"/>
    </source>
</evidence>
<feature type="domain" description="TonB C-terminal" evidence="11">
    <location>
        <begin position="164"/>
        <end position="260"/>
    </location>
</feature>
<keyword evidence="7" id="KW-0653">Protein transport</keyword>
<name>A0ABP8J6R0_9BACT</name>
<evidence type="ECO:0000256" key="9">
    <source>
        <dbReference type="ARBA" id="ARBA00023136"/>
    </source>
</evidence>
<dbReference type="PANTHER" id="PTHR33446">
    <property type="entry name" value="PROTEIN TONB-RELATED"/>
    <property type="match status" value="1"/>
</dbReference>
<evidence type="ECO:0000256" key="5">
    <source>
        <dbReference type="ARBA" id="ARBA00022519"/>
    </source>
</evidence>
<dbReference type="InterPro" id="IPR006260">
    <property type="entry name" value="TonB/TolA_C"/>
</dbReference>
<evidence type="ECO:0000256" key="7">
    <source>
        <dbReference type="ARBA" id="ARBA00022927"/>
    </source>
</evidence>
<dbReference type="Pfam" id="PF07661">
    <property type="entry name" value="MORN_2"/>
    <property type="match status" value="1"/>
</dbReference>
<keyword evidence="3" id="KW-0813">Transport</keyword>
<proteinExistence type="inferred from homology"/>
<gene>
    <name evidence="12" type="ORF">GCM10023186_30270</name>
</gene>
<protein>
    <recommendedName>
        <fullName evidence="11">TonB C-terminal domain-containing protein</fullName>
    </recommendedName>
</protein>
<keyword evidence="6" id="KW-0812">Transmembrane</keyword>
<dbReference type="Gene3D" id="2.20.110.10">
    <property type="entry name" value="Histone H3 K4-specific methyltransferase SET7/9 N-terminal domain"/>
    <property type="match status" value="1"/>
</dbReference>
<feature type="chain" id="PRO_5046650987" description="TonB C-terminal domain-containing protein" evidence="10">
    <location>
        <begin position="19"/>
        <end position="265"/>
    </location>
</feature>
<dbReference type="SUPFAM" id="SSF82185">
    <property type="entry name" value="Histone H3 K4-specific methyltransferase SET7/9 N-terminal domain"/>
    <property type="match status" value="1"/>
</dbReference>
<dbReference type="NCBIfam" id="TIGR01352">
    <property type="entry name" value="tonB_Cterm"/>
    <property type="match status" value="1"/>
</dbReference>
<evidence type="ECO:0000256" key="4">
    <source>
        <dbReference type="ARBA" id="ARBA00022475"/>
    </source>
</evidence>
<dbReference type="InterPro" id="IPR037682">
    <property type="entry name" value="TonB_C"/>
</dbReference>
<evidence type="ECO:0000313" key="13">
    <source>
        <dbReference type="Proteomes" id="UP001500454"/>
    </source>
</evidence>
<evidence type="ECO:0000256" key="10">
    <source>
        <dbReference type="SAM" id="SignalP"/>
    </source>
</evidence>
<comment type="similarity">
    <text evidence="2">Belongs to the TonB family.</text>
</comment>
<dbReference type="SUPFAM" id="SSF74653">
    <property type="entry name" value="TolA/TonB C-terminal domain"/>
    <property type="match status" value="1"/>
</dbReference>
<evidence type="ECO:0000259" key="11">
    <source>
        <dbReference type="PROSITE" id="PS52015"/>
    </source>
</evidence>
<evidence type="ECO:0000313" key="12">
    <source>
        <dbReference type="EMBL" id="GAA4386070.1"/>
    </source>
</evidence>
<comment type="caution">
    <text evidence="12">The sequence shown here is derived from an EMBL/GenBank/DDBJ whole genome shotgun (WGS) entry which is preliminary data.</text>
</comment>
<dbReference type="InterPro" id="IPR011652">
    <property type="entry name" value="MORN_2"/>
</dbReference>
<evidence type="ECO:0000256" key="2">
    <source>
        <dbReference type="ARBA" id="ARBA00006555"/>
    </source>
</evidence>
<dbReference type="PROSITE" id="PS52015">
    <property type="entry name" value="TONB_CTD"/>
    <property type="match status" value="1"/>
</dbReference>
<dbReference type="RefSeq" id="WP_345225605.1">
    <property type="nucleotide sequence ID" value="NZ_BAABHA010000010.1"/>
</dbReference>
<dbReference type="PANTHER" id="PTHR33446:SF2">
    <property type="entry name" value="PROTEIN TONB"/>
    <property type="match status" value="1"/>
</dbReference>
<dbReference type="Pfam" id="PF03544">
    <property type="entry name" value="TonB_C"/>
    <property type="match status" value="1"/>
</dbReference>